<dbReference type="InterPro" id="IPR019801">
    <property type="entry name" value="Glyco_hydro_35_CS"/>
</dbReference>
<reference evidence="15" key="2">
    <citation type="journal article" date="2023" name="Plants (Basel)">
        <title>Annotation of the Turnera subulata (Passifloraceae) Draft Genome Reveals the S-Locus Evolved after the Divergence of Turneroideae from Passifloroideae in a Stepwise Manner.</title>
        <authorList>
            <person name="Henning P.M."/>
            <person name="Roalson E.H."/>
            <person name="Mir W."/>
            <person name="McCubbin A.G."/>
            <person name="Shore J.S."/>
        </authorList>
    </citation>
    <scope>NUCLEOTIDE SEQUENCE</scope>
    <source>
        <strain evidence="15">F60SS</strain>
    </source>
</reference>
<dbReference type="Gene3D" id="2.60.120.260">
    <property type="entry name" value="Galactose-binding domain-like"/>
    <property type="match status" value="2"/>
</dbReference>
<protein>
    <recommendedName>
        <fullName evidence="4 11">Beta-galactosidase</fullName>
        <ecNumber evidence="4 11">3.2.1.23</ecNumber>
    </recommendedName>
</protein>
<dbReference type="EC" id="3.2.1.23" evidence="4 11"/>
<evidence type="ECO:0000256" key="10">
    <source>
        <dbReference type="ARBA" id="ARBA00023295"/>
    </source>
</evidence>
<dbReference type="InterPro" id="IPR017853">
    <property type="entry name" value="GH"/>
</dbReference>
<dbReference type="PRINTS" id="PR00742">
    <property type="entry name" value="GLHYDRLASE35"/>
</dbReference>
<sequence length="831" mass="92892">MKVKLSALWVTALLGSLLVACVVAGEQGVTYDARSLIINGDRPLLFSGSIHYTRSSPEMWPDLIKQAKEGGCNVIQTYVFWNIHEPVQGQYNFEGQYDLVKFMKLIHEHGMFATLRHGPFIQAEWNHGGLPYWLREIPNIIFRSDNEPFKQHMQKFVTKVVEMMKAEKLYASQGGPIIMSQIENEYNTVQLAYRELGVSYVQWAGNMALALNTGVPWVMCKQKDAPGPIINSCNGRHCGDTFPGPNSPGKPYIWTENWTAQFRVFGDPPSQRSAEDIAFSVTRWFSKNGILTNYYMYHGGTNFDRTAASFVTTRYYDEAPLDEYGLKRNPKWGHLRDMHRALNLCKKALLYGTPSVQKMGKGLEARIYEQPGTPECAAFLANNHSKNAMTVDFRGKKYYLPPHSISVLPDCKTVVFNSQQLVTPHNSRNYVSSRQINQNLKWEMTSEQIPSNLGMPNKIPLELYNLTKDTTDYAWFTTSIHLTNRELPMKKSIKPVLRVASLGHAMLAFVNGEFIGSAHGSQIEKSFILQKAVDLKPGVNTIAFLGSLVGLPDSGAYMEHRYAGPRGVSILGLNAGTLDLTSNGWGHQVGLTGEKHPLYTEEGAQKVKWVSAEKGGPPLTWYKAKFDAPGGKSPVVIKMTNMVKGMIWVNGKSIGRYWMSYVSPLGQPTQSEYHIPRSYLKPKDNFVVILEEEVGNPEKVEIQTVNRDTICSYVTENHPPNVNSWDKKDDKFQAVVNDLRPAAELVCPGSKKVSAVEFASFGNPFGFCGLFEHGDCNSANAMKVVEQHCMGKPSCKIPVDRGLFDLNNDKCPNIVKTLAVQVKCTGSGKKN</sequence>
<evidence type="ECO:0000256" key="8">
    <source>
        <dbReference type="ARBA" id="ARBA00022801"/>
    </source>
</evidence>
<dbReference type="FunFam" id="2.60.120.260:FF:000142">
    <property type="entry name" value="Beta-galactosidase"/>
    <property type="match status" value="1"/>
</dbReference>
<evidence type="ECO:0000256" key="12">
    <source>
        <dbReference type="RuleBase" id="RU003679"/>
    </source>
</evidence>
<dbReference type="InterPro" id="IPR000922">
    <property type="entry name" value="Lectin_gal-bd_dom"/>
</dbReference>
<evidence type="ECO:0000313" key="16">
    <source>
        <dbReference type="Proteomes" id="UP001141552"/>
    </source>
</evidence>
<evidence type="ECO:0000256" key="6">
    <source>
        <dbReference type="ARBA" id="ARBA00022525"/>
    </source>
</evidence>
<dbReference type="Pfam" id="PF21467">
    <property type="entry name" value="BetaGal_gal-bd"/>
    <property type="match status" value="1"/>
</dbReference>
<organism evidence="15 16">
    <name type="scientific">Turnera subulata</name>
    <dbReference type="NCBI Taxonomy" id="218843"/>
    <lineage>
        <taxon>Eukaryota</taxon>
        <taxon>Viridiplantae</taxon>
        <taxon>Streptophyta</taxon>
        <taxon>Embryophyta</taxon>
        <taxon>Tracheophyta</taxon>
        <taxon>Spermatophyta</taxon>
        <taxon>Magnoliopsida</taxon>
        <taxon>eudicotyledons</taxon>
        <taxon>Gunneridae</taxon>
        <taxon>Pentapetalae</taxon>
        <taxon>rosids</taxon>
        <taxon>fabids</taxon>
        <taxon>Malpighiales</taxon>
        <taxon>Passifloraceae</taxon>
        <taxon>Turnera</taxon>
    </lineage>
</organism>
<dbReference type="Gene3D" id="3.20.20.80">
    <property type="entry name" value="Glycosidases"/>
    <property type="match status" value="1"/>
</dbReference>
<comment type="catalytic activity">
    <reaction evidence="1 11">
        <text>Hydrolysis of terminal non-reducing beta-D-galactose residues in beta-D-galactosides.</text>
        <dbReference type="EC" id="3.2.1.23"/>
    </reaction>
</comment>
<dbReference type="Pfam" id="PF02140">
    <property type="entry name" value="SUEL_Lectin"/>
    <property type="match status" value="1"/>
</dbReference>
<feature type="signal peptide" evidence="13">
    <location>
        <begin position="1"/>
        <end position="24"/>
    </location>
</feature>
<dbReference type="GO" id="GO:0048046">
    <property type="term" value="C:apoplast"/>
    <property type="evidence" value="ECO:0007669"/>
    <property type="project" value="UniProtKB-SubCell"/>
</dbReference>
<evidence type="ECO:0000256" key="13">
    <source>
        <dbReference type="SAM" id="SignalP"/>
    </source>
</evidence>
<dbReference type="EMBL" id="JAKUCV010001490">
    <property type="protein sequence ID" value="KAJ4846177.1"/>
    <property type="molecule type" value="Genomic_DNA"/>
</dbReference>
<keyword evidence="5" id="KW-0052">Apoplast</keyword>
<dbReference type="CDD" id="cd22842">
    <property type="entry name" value="Gal_Rha_Lectin_BGal"/>
    <property type="match status" value="1"/>
</dbReference>
<dbReference type="GO" id="GO:0004565">
    <property type="term" value="F:beta-galactosidase activity"/>
    <property type="evidence" value="ECO:0007669"/>
    <property type="project" value="UniProtKB-EC"/>
</dbReference>
<keyword evidence="10 11" id="KW-0326">Glycosidase</keyword>
<keyword evidence="16" id="KW-1185">Reference proteome</keyword>
<dbReference type="PROSITE" id="PS01182">
    <property type="entry name" value="GLYCOSYL_HYDROL_F35"/>
    <property type="match status" value="1"/>
</dbReference>
<evidence type="ECO:0000259" key="14">
    <source>
        <dbReference type="PROSITE" id="PS50228"/>
    </source>
</evidence>
<evidence type="ECO:0000313" key="15">
    <source>
        <dbReference type="EMBL" id="KAJ4846177.1"/>
    </source>
</evidence>
<dbReference type="OrthoDB" id="1657402at2759"/>
<dbReference type="Pfam" id="PF01301">
    <property type="entry name" value="Glyco_hydro_35"/>
    <property type="match status" value="1"/>
</dbReference>
<evidence type="ECO:0000256" key="1">
    <source>
        <dbReference type="ARBA" id="ARBA00001412"/>
    </source>
</evidence>
<dbReference type="Gene3D" id="2.60.120.740">
    <property type="match status" value="1"/>
</dbReference>
<keyword evidence="7 13" id="KW-0732">Signal</keyword>
<dbReference type="InterPro" id="IPR048913">
    <property type="entry name" value="BetaGal_gal-bd"/>
</dbReference>
<keyword evidence="6" id="KW-0964">Secreted</keyword>
<dbReference type="InterPro" id="IPR008979">
    <property type="entry name" value="Galactose-bd-like_sf"/>
</dbReference>
<dbReference type="PROSITE" id="PS50228">
    <property type="entry name" value="SUEL_LECTIN"/>
    <property type="match status" value="1"/>
</dbReference>
<evidence type="ECO:0000256" key="11">
    <source>
        <dbReference type="RuleBase" id="RU000675"/>
    </source>
</evidence>
<dbReference type="GO" id="GO:0030246">
    <property type="term" value="F:carbohydrate binding"/>
    <property type="evidence" value="ECO:0007669"/>
    <property type="project" value="InterPro"/>
</dbReference>
<dbReference type="FunFam" id="2.60.120.260:FF:000050">
    <property type="entry name" value="Beta-galactosidase"/>
    <property type="match status" value="1"/>
</dbReference>
<dbReference type="FunFam" id="3.20.20.80:FF:000006">
    <property type="entry name" value="Beta-galactosidase"/>
    <property type="match status" value="1"/>
</dbReference>
<dbReference type="AlphaFoldDB" id="A0A9Q0GAD6"/>
<evidence type="ECO:0000256" key="7">
    <source>
        <dbReference type="ARBA" id="ARBA00022729"/>
    </source>
</evidence>
<dbReference type="InterPro" id="IPR043159">
    <property type="entry name" value="Lectin_gal-bd_sf"/>
</dbReference>
<dbReference type="PANTHER" id="PTHR23421">
    <property type="entry name" value="BETA-GALACTOSIDASE RELATED"/>
    <property type="match status" value="1"/>
</dbReference>
<comment type="subcellular location">
    <subcellularLocation>
        <location evidence="2">Secreted</location>
        <location evidence="2">Extracellular space</location>
        <location evidence="2">Apoplast</location>
    </subcellularLocation>
</comment>
<comment type="similarity">
    <text evidence="3 12">Belongs to the glycosyl hydrolase 35 family.</text>
</comment>
<proteinExistence type="inferred from homology"/>
<gene>
    <name evidence="15" type="primary">BGAL13</name>
    <name evidence="15" type="ORF">Tsubulata_026970</name>
</gene>
<keyword evidence="9" id="KW-0325">Glycoprotein</keyword>
<dbReference type="InterPro" id="IPR001944">
    <property type="entry name" value="Glycoside_Hdrlase_35"/>
</dbReference>
<name>A0A9Q0GAD6_9ROSI</name>
<keyword evidence="8 11" id="KW-0378">Hydrolase</keyword>
<dbReference type="InterPro" id="IPR031330">
    <property type="entry name" value="Gly_Hdrlase_35_cat"/>
</dbReference>
<dbReference type="SUPFAM" id="SSF49785">
    <property type="entry name" value="Galactose-binding domain-like"/>
    <property type="match status" value="2"/>
</dbReference>
<dbReference type="SUPFAM" id="SSF51445">
    <property type="entry name" value="(Trans)glycosidases"/>
    <property type="match status" value="1"/>
</dbReference>
<dbReference type="Pfam" id="PF17834">
    <property type="entry name" value="GHD"/>
    <property type="match status" value="1"/>
</dbReference>
<feature type="chain" id="PRO_5040381863" description="Beta-galactosidase" evidence="13">
    <location>
        <begin position="25"/>
        <end position="831"/>
    </location>
</feature>
<dbReference type="GO" id="GO:0005975">
    <property type="term" value="P:carbohydrate metabolic process"/>
    <property type="evidence" value="ECO:0007669"/>
    <property type="project" value="InterPro"/>
</dbReference>
<evidence type="ECO:0000256" key="3">
    <source>
        <dbReference type="ARBA" id="ARBA00009809"/>
    </source>
</evidence>
<dbReference type="InterPro" id="IPR041392">
    <property type="entry name" value="GHD"/>
</dbReference>
<reference evidence="15" key="1">
    <citation type="submission" date="2022-02" db="EMBL/GenBank/DDBJ databases">
        <authorList>
            <person name="Henning P.M."/>
            <person name="McCubbin A.G."/>
            <person name="Shore J.S."/>
        </authorList>
    </citation>
    <scope>NUCLEOTIDE SEQUENCE</scope>
    <source>
        <strain evidence="15">F60SS</strain>
        <tissue evidence="15">Leaves</tissue>
    </source>
</reference>
<evidence type="ECO:0000256" key="2">
    <source>
        <dbReference type="ARBA" id="ARBA00004271"/>
    </source>
</evidence>
<dbReference type="Proteomes" id="UP001141552">
    <property type="component" value="Unassembled WGS sequence"/>
</dbReference>
<comment type="caution">
    <text evidence="15">The sequence shown here is derived from an EMBL/GenBank/DDBJ whole genome shotgun (WGS) entry which is preliminary data.</text>
</comment>
<evidence type="ECO:0000256" key="4">
    <source>
        <dbReference type="ARBA" id="ARBA00012756"/>
    </source>
</evidence>
<dbReference type="PROSITE" id="PS51257">
    <property type="entry name" value="PROKAR_LIPOPROTEIN"/>
    <property type="match status" value="1"/>
</dbReference>
<accession>A0A9Q0GAD6</accession>
<feature type="domain" description="SUEL-type lectin" evidence="14">
    <location>
        <begin position="737"/>
        <end position="825"/>
    </location>
</feature>
<evidence type="ECO:0000256" key="5">
    <source>
        <dbReference type="ARBA" id="ARBA00022523"/>
    </source>
</evidence>
<evidence type="ECO:0000256" key="9">
    <source>
        <dbReference type="ARBA" id="ARBA00023180"/>
    </source>
</evidence>